<dbReference type="STRING" id="1190417.SAMN05660690_0738"/>
<evidence type="ECO:0000313" key="2">
    <source>
        <dbReference type="EMBL" id="SDC15764.1"/>
    </source>
</evidence>
<name>A0A1G6JAG0_9ACTN</name>
<evidence type="ECO:0000256" key="1">
    <source>
        <dbReference type="SAM" id="MobiDB-lite"/>
    </source>
</evidence>
<dbReference type="EMBL" id="FMZF01000001">
    <property type="protein sequence ID" value="SDC15764.1"/>
    <property type="molecule type" value="Genomic_DNA"/>
</dbReference>
<sequence length="79" mass="8277">MTGVSAPSLLARRPATANEDGLPLDGLALVDLLDLLGLDPAGDAPASDHRPADPLGRVRTWVHRAAGWGAGPQRSWCAW</sequence>
<dbReference type="Proteomes" id="UP000199416">
    <property type="component" value="Unassembled WGS sequence"/>
</dbReference>
<accession>A0A1G6JAG0</accession>
<gene>
    <name evidence="2" type="ORF">SAMN05660690_0738</name>
</gene>
<keyword evidence="3" id="KW-1185">Reference proteome</keyword>
<feature type="region of interest" description="Disordered" evidence="1">
    <location>
        <begin position="1"/>
        <end position="21"/>
    </location>
</feature>
<protein>
    <submittedName>
        <fullName evidence="2">Uncharacterized protein</fullName>
    </submittedName>
</protein>
<organism evidence="2 3">
    <name type="scientific">Geodermatophilus telluris</name>
    <dbReference type="NCBI Taxonomy" id="1190417"/>
    <lineage>
        <taxon>Bacteria</taxon>
        <taxon>Bacillati</taxon>
        <taxon>Actinomycetota</taxon>
        <taxon>Actinomycetes</taxon>
        <taxon>Geodermatophilales</taxon>
        <taxon>Geodermatophilaceae</taxon>
        <taxon>Geodermatophilus</taxon>
    </lineage>
</organism>
<evidence type="ECO:0000313" key="3">
    <source>
        <dbReference type="Proteomes" id="UP000199416"/>
    </source>
</evidence>
<proteinExistence type="predicted"/>
<dbReference type="AlphaFoldDB" id="A0A1G6JAG0"/>
<reference evidence="3" key="1">
    <citation type="submission" date="2016-10" db="EMBL/GenBank/DDBJ databases">
        <authorList>
            <person name="Varghese N."/>
            <person name="Submissions S."/>
        </authorList>
    </citation>
    <scope>NUCLEOTIDE SEQUENCE [LARGE SCALE GENOMIC DNA]</scope>
    <source>
        <strain evidence="3">DSM 45421</strain>
    </source>
</reference>